<evidence type="ECO:0000313" key="1">
    <source>
        <dbReference type="EMBL" id="ABL77756.1"/>
    </source>
</evidence>
<dbReference type="AlphaFoldDB" id="A1RX26"/>
<dbReference type="GeneID" id="4601457"/>
<dbReference type="Gene3D" id="2.60.40.10">
    <property type="entry name" value="Immunoglobulins"/>
    <property type="match status" value="1"/>
</dbReference>
<dbReference type="EMBL" id="CP000505">
    <property type="protein sequence ID" value="ABL77756.1"/>
    <property type="molecule type" value="Genomic_DNA"/>
</dbReference>
<dbReference type="EnsemblBacteria" id="ABL77756">
    <property type="protein sequence ID" value="ABL77756"/>
    <property type="gene ID" value="Tpen_0347"/>
</dbReference>
<evidence type="ECO:0000313" key="2">
    <source>
        <dbReference type="Proteomes" id="UP000000641"/>
    </source>
</evidence>
<organism evidence="1 2">
    <name type="scientific">Thermofilum pendens (strain DSM 2475 / Hrk 5)</name>
    <dbReference type="NCBI Taxonomy" id="368408"/>
    <lineage>
        <taxon>Archaea</taxon>
        <taxon>Thermoproteota</taxon>
        <taxon>Thermoprotei</taxon>
        <taxon>Thermofilales</taxon>
        <taxon>Thermofilaceae</taxon>
        <taxon>Thermofilum</taxon>
    </lineage>
</organism>
<dbReference type="STRING" id="368408.Tpen_0347"/>
<dbReference type="SUPFAM" id="SSF49478">
    <property type="entry name" value="Cna protein B-type domain"/>
    <property type="match status" value="1"/>
</dbReference>
<sequence>MRGMKKILGVVVLALVLPVILGAVLGEPSSTPQFYARIDITLSTEEFLTLDFGSKSIISIAGAAEPPGFSVDRVVVVFQGGAPSGLIPVKYDSISESMGRITSISSRSGEVVVASNGFNGTVPVRVITYFRKTSWKPIKGNNITVDTSEFTGLNLPSVRLKVTLDNYAPYSVAGVLGPSGENLLDVDLQEKLGPSVIKFDPKHVEVDVSKVGFGVYTVKLAQGEENKLPNAMLVVEDTYIETSVPAKSSKVFNLRGRTGWNPLGFIVVVYSVAPGPLSANVRVESEMTNYVFSRAEEFDIRGASLLIPPLLMHYWIKGYIAFGQAVKVVNNENRDIQVLLVPVYYKEVGTWTPRGLIATISKADIGNAYSAFLVVQVPSIARITSIETPSGQVLQGKENYTGAWLGTWRTAVIEPGEAAVMVKNGDAVEDGTYKVNIEWRPLRVKFVDSKGYPISGVEATLKGSVSASAVSGADGVATLNVYAPGVYTLTGVYKGSNIASMVLGTLIDTDLEIKCPVYNLNVKVVNALGAPITGATVTVSNNGGFTQSMETDASGKALFQQLPGAQYTIEVNYKRISTKSTLTLTQDQDITINTGVLFEIPLLGPITVMETLTLGAAALLTSALYFGVRKGREEEVAEIEID</sequence>
<dbReference type="RefSeq" id="WP_011752021.1">
    <property type="nucleotide sequence ID" value="NC_008698.1"/>
</dbReference>
<reference evidence="2" key="1">
    <citation type="journal article" date="2008" name="J. Bacteriol.">
        <title>Genome sequence of Thermofilum pendens reveals an exceptional loss of biosynthetic pathways without genome reduction.</title>
        <authorList>
            <person name="Anderson I."/>
            <person name="Rodriguez J."/>
            <person name="Susanti D."/>
            <person name="Porat I."/>
            <person name="Reich C."/>
            <person name="Ulrich L.E."/>
            <person name="Elkins J.G."/>
            <person name="Mavromatis K."/>
            <person name="Lykidis A."/>
            <person name="Kim E."/>
            <person name="Thompson L.S."/>
            <person name="Nolan M."/>
            <person name="Land M."/>
            <person name="Copeland A."/>
            <person name="Lapidus A."/>
            <person name="Lucas S."/>
            <person name="Detter C."/>
            <person name="Zhulin I.B."/>
            <person name="Olsen G.J."/>
            <person name="Whitman W."/>
            <person name="Mukhopadhyay B."/>
            <person name="Bristow J."/>
            <person name="Kyrpides N."/>
        </authorList>
    </citation>
    <scope>NUCLEOTIDE SEQUENCE [LARGE SCALE GENOMIC DNA]</scope>
    <source>
        <strain evidence="2">DSM 2475 / Hrk 5</strain>
    </source>
</reference>
<dbReference type="OrthoDB" id="31190at2157"/>
<dbReference type="eggNOG" id="arCOG03260">
    <property type="taxonomic scope" value="Archaea"/>
</dbReference>
<dbReference type="Pfam" id="PF13620">
    <property type="entry name" value="CarboxypepD_reg"/>
    <property type="match status" value="1"/>
</dbReference>
<keyword evidence="2" id="KW-1185">Reference proteome</keyword>
<dbReference type="HOGENOM" id="CLU_427389_0_0_2"/>
<dbReference type="KEGG" id="tpe:Tpen_0347"/>
<evidence type="ECO:0008006" key="3">
    <source>
        <dbReference type="Google" id="ProtNLM"/>
    </source>
</evidence>
<protein>
    <recommendedName>
        <fullName evidence="3">Carboxypeptidase regulatory-like domain-containing protein</fullName>
    </recommendedName>
</protein>
<name>A1RX26_THEPD</name>
<proteinExistence type="predicted"/>
<accession>A1RX26</accession>
<gene>
    <name evidence="1" type="ordered locus">Tpen_0347</name>
</gene>
<dbReference type="InterPro" id="IPR013783">
    <property type="entry name" value="Ig-like_fold"/>
</dbReference>
<dbReference type="Proteomes" id="UP000000641">
    <property type="component" value="Chromosome"/>
</dbReference>